<sequence>MKPIHKIAGQVMGDLEAFHGSKPAIDADNILIVRGMSRKRFNEELDEVLSNLLKSMGARQIDMFSEEGGNIIGIMDERIRESVDIPGETDITGVYLLKESLEAMNCNVAYTLGLVDNVGTFIVTWKDKSGIGPQFVEVVAANME</sequence>
<dbReference type="InterPro" id="IPR014515">
    <property type="entry name" value="UCP921964"/>
</dbReference>
<accession>A0A9E5DMA1</accession>
<dbReference type="Proteomes" id="UP001068021">
    <property type="component" value="Unassembled WGS sequence"/>
</dbReference>
<protein>
    <submittedName>
        <fullName evidence="2">DUF2120 domain-containing protein</fullName>
    </submittedName>
</protein>
<evidence type="ECO:0000313" key="1">
    <source>
        <dbReference type="EMBL" id="MCZ3366131.1"/>
    </source>
</evidence>
<keyword evidence="3" id="KW-1185">Reference proteome</keyword>
<comment type="caution">
    <text evidence="2">The sequence shown here is derived from an EMBL/GenBank/DDBJ whole genome shotgun (WGS) entry which is preliminary data.</text>
</comment>
<name>A0A9E5DMA1_9EURY</name>
<gene>
    <name evidence="2" type="ORF">O3H35_03245</name>
    <name evidence="1" type="ORF">O3H54_09600</name>
</gene>
<reference evidence="2" key="1">
    <citation type="submission" date="2022-12" db="EMBL/GenBank/DDBJ databases">
        <title>Reclassification of two methanogenic archaea species isolated from the Kolyma lowland permafrost.</title>
        <authorList>
            <person name="Trubitsyn V.E."/>
            <person name="Rivkina E.M."/>
            <person name="Shcherbakova V.A."/>
        </authorList>
    </citation>
    <scope>NUCLEOTIDE SEQUENCE</scope>
    <source>
        <strain evidence="1">M2</strain>
        <strain evidence="2">MK4</strain>
    </source>
</reference>
<dbReference type="AlphaFoldDB" id="A0A9E5DMA1"/>
<dbReference type="PIRSF" id="PIRSF021964">
    <property type="entry name" value="UCP921964"/>
    <property type="match status" value="1"/>
</dbReference>
<dbReference type="EMBL" id="JAPVES010000025">
    <property type="protein sequence ID" value="MCZ3371641.1"/>
    <property type="molecule type" value="Genomic_DNA"/>
</dbReference>
<organism evidence="2">
    <name type="scientific">Methanobacterium veterum</name>
    <dbReference type="NCBI Taxonomy" id="408577"/>
    <lineage>
        <taxon>Archaea</taxon>
        <taxon>Methanobacteriati</taxon>
        <taxon>Methanobacteriota</taxon>
        <taxon>Methanomada group</taxon>
        <taxon>Methanobacteria</taxon>
        <taxon>Methanobacteriales</taxon>
        <taxon>Methanobacteriaceae</taxon>
        <taxon>Methanobacterium</taxon>
    </lineage>
</organism>
<evidence type="ECO:0000313" key="2">
    <source>
        <dbReference type="EMBL" id="MCZ3371641.1"/>
    </source>
</evidence>
<dbReference type="RefSeq" id="WP_157197606.1">
    <property type="nucleotide sequence ID" value="NZ_JAPVER010000020.1"/>
</dbReference>
<evidence type="ECO:0000313" key="3">
    <source>
        <dbReference type="Proteomes" id="UP001068021"/>
    </source>
</evidence>
<dbReference type="Proteomes" id="UP001074446">
    <property type="component" value="Unassembled WGS sequence"/>
</dbReference>
<proteinExistence type="predicted"/>
<dbReference type="EMBL" id="JAPVER010000020">
    <property type="protein sequence ID" value="MCZ3366131.1"/>
    <property type="molecule type" value="Genomic_DNA"/>
</dbReference>
<dbReference type="Pfam" id="PF09893">
    <property type="entry name" value="DUF2120"/>
    <property type="match status" value="1"/>
</dbReference>